<sequence length="235" mass="24489">MLYDSQHHRGATPAARVEELLEQSSFGSPGAAAVRAGIPATRGHAPARRARYLAHGLDPHLQRHYAGRLHISEQAMQSVHTPEFAYRVPGAADDADWQLSWLPERRFTRGQALLGMILDTTPAHPAAPGTGPAHTVETAETAQAGSVGAAVTGSAGAQQHSWTWQVALSVVALVGMCFVFVCALIVLGVTAGQAGAVSVAVVAGVVACVVPGRERSLARRVARALSALTDRGCGN</sequence>
<evidence type="ECO:0000313" key="5">
    <source>
        <dbReference type="Proteomes" id="UP000180166"/>
    </source>
</evidence>
<reference evidence="2 5" key="3">
    <citation type="submission" date="2016-10" db="EMBL/GenBank/DDBJ databases">
        <title>Genome sequence of Nocardia seriolae strain EM150506, isolated from Anguila japonica.</title>
        <authorList>
            <person name="Han H.-J."/>
        </authorList>
    </citation>
    <scope>NUCLEOTIDE SEQUENCE [LARGE SCALE GENOMIC DNA]</scope>
    <source>
        <strain evidence="2 5">EM150506</strain>
    </source>
</reference>
<dbReference type="Proteomes" id="UP000037179">
    <property type="component" value="Unassembled WGS sequence"/>
</dbReference>
<keyword evidence="4" id="KW-1185">Reference proteome</keyword>
<reference evidence="3 4" key="2">
    <citation type="journal article" date="2016" name="Genome Announc.">
        <title>Draft Genome Sequence of Erythromycin- and Oxytetracycline-Sensitive Nocardia seriolae Strain U-1 (NBRC 110359).</title>
        <authorList>
            <person name="Imajoh M."/>
            <person name="Sukeda M."/>
            <person name="Shimizu M."/>
            <person name="Yamane J."/>
            <person name="Ohnishi K."/>
            <person name="Oshima S."/>
        </authorList>
    </citation>
    <scope>NUCLEOTIDE SEQUENCE [LARGE SCALE GENOMIC DNA]</scope>
    <source>
        <strain evidence="3 4">U-1</strain>
    </source>
</reference>
<accession>A0A0B8NDK3</accession>
<feature type="transmembrane region" description="Helical" evidence="1">
    <location>
        <begin position="166"/>
        <end position="187"/>
    </location>
</feature>
<evidence type="ECO:0000313" key="3">
    <source>
        <dbReference type="EMBL" id="GAP28219.1"/>
    </source>
</evidence>
<dbReference type="RefSeq" id="WP_033087241.1">
    <property type="nucleotide sequence ID" value="NZ_AP017900.1"/>
</dbReference>
<reference evidence="4" key="1">
    <citation type="submission" date="2015-07" db="EMBL/GenBank/DDBJ databases">
        <title>Nocardia seriolae U-1 whole genome shotgun sequence.</title>
        <authorList>
            <person name="Imajoh M."/>
            <person name="Fukumoto Y."/>
            <person name="Sukeda M."/>
            <person name="Yamane J."/>
            <person name="Yamasaki K."/>
            <person name="Shimizu M."/>
            <person name="Ohnishi K."/>
            <person name="Oshima S."/>
        </authorList>
    </citation>
    <scope>NUCLEOTIDE SEQUENCE [LARGE SCALE GENOMIC DNA]</scope>
    <source>
        <strain evidence="4">U-1</strain>
    </source>
</reference>
<keyword evidence="1" id="KW-0812">Transmembrane</keyword>
<keyword evidence="1" id="KW-1133">Transmembrane helix</keyword>
<evidence type="ECO:0000313" key="4">
    <source>
        <dbReference type="Proteomes" id="UP000037179"/>
    </source>
</evidence>
<proteinExistence type="predicted"/>
<protein>
    <submittedName>
        <fullName evidence="3">Uncharacterized protein</fullName>
    </submittedName>
</protein>
<evidence type="ECO:0000313" key="2">
    <source>
        <dbReference type="EMBL" id="APA98804.1"/>
    </source>
</evidence>
<dbReference type="EMBL" id="CP017839">
    <property type="protein sequence ID" value="APA98804.1"/>
    <property type="molecule type" value="Genomic_DNA"/>
</dbReference>
<dbReference type="EMBL" id="BBYQ01000030">
    <property type="protein sequence ID" value="GAP28219.1"/>
    <property type="molecule type" value="Genomic_DNA"/>
</dbReference>
<keyword evidence="1" id="KW-0472">Membrane</keyword>
<dbReference type="KEGG" id="nsr:NS506_04758"/>
<name>A0A0B8NDK3_9NOCA</name>
<gene>
    <name evidence="2" type="ORF">NS506_04758</name>
    <name evidence="3" type="ORF">NSK11_contig00030-0048</name>
</gene>
<dbReference type="AlphaFoldDB" id="A0A0B8NDK3"/>
<dbReference type="Proteomes" id="UP000180166">
    <property type="component" value="Chromosome"/>
</dbReference>
<evidence type="ECO:0000256" key="1">
    <source>
        <dbReference type="SAM" id="Phobius"/>
    </source>
</evidence>
<organism evidence="3 4">
    <name type="scientific">Nocardia seriolae</name>
    <dbReference type="NCBI Taxonomy" id="37332"/>
    <lineage>
        <taxon>Bacteria</taxon>
        <taxon>Bacillati</taxon>
        <taxon>Actinomycetota</taxon>
        <taxon>Actinomycetes</taxon>
        <taxon>Mycobacteriales</taxon>
        <taxon>Nocardiaceae</taxon>
        <taxon>Nocardia</taxon>
    </lineage>
</organism>
<feature type="transmembrane region" description="Helical" evidence="1">
    <location>
        <begin position="193"/>
        <end position="210"/>
    </location>
</feature>
<dbReference type="OrthoDB" id="4570639at2"/>